<dbReference type="KEGG" id="svl:Strvi_8599"/>
<keyword evidence="4" id="KW-1185">Reference proteome</keyword>
<dbReference type="EMBL" id="CP002994">
    <property type="protein sequence ID" value="AEM87907.1"/>
    <property type="molecule type" value="Genomic_DNA"/>
</dbReference>
<evidence type="ECO:0000313" key="4">
    <source>
        <dbReference type="Proteomes" id="UP000008703"/>
    </source>
</evidence>
<proteinExistence type="predicted"/>
<dbReference type="AlphaFoldDB" id="G2P168"/>
<evidence type="ECO:0000256" key="1">
    <source>
        <dbReference type="SAM" id="MobiDB-lite"/>
    </source>
</evidence>
<dbReference type="InterPro" id="IPR007278">
    <property type="entry name" value="DUF397"/>
</dbReference>
<name>G2P168_STRV4</name>
<evidence type="ECO:0000259" key="2">
    <source>
        <dbReference type="Pfam" id="PF04149"/>
    </source>
</evidence>
<feature type="domain" description="DUF397" evidence="2">
    <location>
        <begin position="30"/>
        <end position="80"/>
    </location>
</feature>
<reference evidence="3" key="1">
    <citation type="submission" date="2011-08" db="EMBL/GenBank/DDBJ databases">
        <title>Complete sequence of chromosome of Streptomyces violaceusniger Tu 4113.</title>
        <authorList>
            <consortium name="US DOE Joint Genome Institute"/>
            <person name="Lucas S."/>
            <person name="Han J."/>
            <person name="Lapidus A."/>
            <person name="Cheng J.-F."/>
            <person name="Goodwin L."/>
            <person name="Pitluck S."/>
            <person name="Peters L."/>
            <person name="Ivanova N."/>
            <person name="Daligault H."/>
            <person name="Detter J.C."/>
            <person name="Han C."/>
            <person name="Tapia R."/>
            <person name="Land M."/>
            <person name="Hauser L."/>
            <person name="Kyrpides N."/>
            <person name="Ivanova N."/>
            <person name="Pagani I."/>
            <person name="Hagen A."/>
            <person name="Katz L."/>
            <person name="Fiedler H.-P."/>
            <person name="Keasling J."/>
            <person name="Fortman J."/>
            <person name="Woyke T."/>
        </authorList>
    </citation>
    <scope>NUCLEOTIDE SEQUENCE [LARGE SCALE GENOMIC DNA]</scope>
    <source>
        <strain evidence="3">Tu 4113</strain>
    </source>
</reference>
<protein>
    <recommendedName>
        <fullName evidence="2">DUF397 domain-containing protein</fullName>
    </recommendedName>
</protein>
<sequence>MTLKPSAGGALKWTKSSYSSNEGPQCVEVAWTKSSYSTADGPSCVEVAPTPSTIHIRDSKNPDGPQLAVTPTAWTAFVTYASNN</sequence>
<dbReference type="Pfam" id="PF04149">
    <property type="entry name" value="DUF397"/>
    <property type="match status" value="2"/>
</dbReference>
<dbReference type="HOGENOM" id="CLU_131550_0_1_11"/>
<accession>G2P168</accession>
<organism evidence="3 4">
    <name type="scientific">Streptomyces violaceusniger (strain Tu 4113)</name>
    <dbReference type="NCBI Taxonomy" id="653045"/>
    <lineage>
        <taxon>Bacteria</taxon>
        <taxon>Bacillati</taxon>
        <taxon>Actinomycetota</taxon>
        <taxon>Actinomycetes</taxon>
        <taxon>Kitasatosporales</taxon>
        <taxon>Streptomycetaceae</taxon>
        <taxon>Streptomyces</taxon>
        <taxon>Streptomyces violaceusniger group</taxon>
    </lineage>
</organism>
<dbReference type="RefSeq" id="WP_014061363.1">
    <property type="nucleotide sequence ID" value="NC_015957.1"/>
</dbReference>
<gene>
    <name evidence="3" type="ORF">Strvi_8599</name>
</gene>
<dbReference type="eggNOG" id="ENOG5033NX9">
    <property type="taxonomic scope" value="Bacteria"/>
</dbReference>
<dbReference type="Proteomes" id="UP000008703">
    <property type="component" value="Chromosome"/>
</dbReference>
<feature type="domain" description="DUF397" evidence="2">
    <location>
        <begin position="11"/>
        <end position="29"/>
    </location>
</feature>
<evidence type="ECO:0000313" key="3">
    <source>
        <dbReference type="EMBL" id="AEM87907.1"/>
    </source>
</evidence>
<feature type="region of interest" description="Disordered" evidence="1">
    <location>
        <begin position="1"/>
        <end position="22"/>
    </location>
</feature>